<evidence type="ECO:0000313" key="1">
    <source>
        <dbReference type="EMBL" id="AZB19769.1"/>
    </source>
</evidence>
<gene>
    <name evidence="1" type="ORF">EG352_19370</name>
</gene>
<protein>
    <submittedName>
        <fullName evidence="1">GIY-YIG nuclease family protein</fullName>
    </submittedName>
</protein>
<sequence length="114" mass="13014">MKNTIKRELREKAKNHKTTMGVLSVTNATNGKQYIQGSVHLEALVNKMKFLLDGGLFADTSLQKDWKELGSEAFTFEFVIVIPEQANPYVNYRQEISKAEKVFISEATTELYRP</sequence>
<dbReference type="EMBL" id="CP033930">
    <property type="protein sequence ID" value="AZB19769.1"/>
    <property type="molecule type" value="Genomic_DNA"/>
</dbReference>
<dbReference type="CDD" id="cd10451">
    <property type="entry name" value="GIY-YIG_LuxR_like"/>
    <property type="match status" value="1"/>
</dbReference>
<accession>A0AAD1DWZ9</accession>
<dbReference type="Proteomes" id="UP000269015">
    <property type="component" value="Chromosome"/>
</dbReference>
<dbReference type="KEGG" id="cio:CEQ15_22190"/>
<dbReference type="Gene3D" id="3.40.1440.10">
    <property type="entry name" value="GIY-YIG endonuclease"/>
    <property type="match status" value="1"/>
</dbReference>
<name>A0AAD1DWZ9_CHRID</name>
<dbReference type="InterPro" id="IPR035901">
    <property type="entry name" value="GIY-YIG_endonuc_sf"/>
</dbReference>
<dbReference type="AlphaFoldDB" id="A0AAD1DWZ9"/>
<dbReference type="RefSeq" id="WP_027373567.1">
    <property type="nucleotide sequence ID" value="NZ_CP022058.2"/>
</dbReference>
<reference evidence="1 2" key="1">
    <citation type="submission" date="2018-11" db="EMBL/GenBank/DDBJ databases">
        <title>Proposal to divide the Flavobacteriaceae and reorganize its genera based on Amino Acid Identity values calculated from whole genome sequences.</title>
        <authorList>
            <person name="Nicholson A.C."/>
            <person name="Gulvik C.A."/>
            <person name="Whitney A.M."/>
            <person name="Humrighouse B.W."/>
            <person name="Bell M."/>
            <person name="Holmes B."/>
            <person name="Steigerwalt A.G."/>
            <person name="Villarma A."/>
            <person name="Sheth M."/>
            <person name="Batra D."/>
            <person name="Pryor J."/>
            <person name="Bernardet J.-F."/>
            <person name="Hugo C."/>
            <person name="Kampfer P."/>
            <person name="Newman J."/>
            <person name="McQuiston J.R."/>
        </authorList>
    </citation>
    <scope>NUCLEOTIDE SEQUENCE [LARGE SCALE GENOMIC DNA]</scope>
    <source>
        <strain evidence="1 2">H5559</strain>
    </source>
</reference>
<organism evidence="1 2">
    <name type="scientific">Chryseobacterium indologenes</name>
    <name type="common">Flavobacterium indologenes</name>
    <dbReference type="NCBI Taxonomy" id="253"/>
    <lineage>
        <taxon>Bacteria</taxon>
        <taxon>Pseudomonadati</taxon>
        <taxon>Bacteroidota</taxon>
        <taxon>Flavobacteriia</taxon>
        <taxon>Flavobacteriales</taxon>
        <taxon>Weeksellaceae</taxon>
        <taxon>Chryseobacterium group</taxon>
        <taxon>Chryseobacterium</taxon>
    </lineage>
</organism>
<evidence type="ECO:0000313" key="2">
    <source>
        <dbReference type="Proteomes" id="UP000269015"/>
    </source>
</evidence>
<proteinExistence type="predicted"/>